<dbReference type="GO" id="GO:0004725">
    <property type="term" value="F:protein tyrosine phosphatase activity"/>
    <property type="evidence" value="ECO:0007669"/>
    <property type="project" value="UniProtKB-UniRule"/>
</dbReference>
<evidence type="ECO:0000256" key="1">
    <source>
        <dbReference type="ARBA" id="ARBA00005750"/>
    </source>
</evidence>
<sequence length="242" mass="27417">MLDIHSHIIFGVDDGPKTAEESLELLKLSYQQGVRGIVATSHRRKGMFETPEAVIRENFKQVQALAKTISEDFFIFYGAEIYFTDDVIGKLERKELPTYGNSSSVLIEFSGSTSYKKIQEAVRDILQLGLTPILAHIERYDALAGEGGKVADLIAMGAYMQINSTSVLKPKLFGDRHKTYKQRAQYFLDNELVHFVASDMHNTSSRPPYMDQAFQLIEKEYGRDRAKALFIENPIALMQNKL</sequence>
<evidence type="ECO:0000256" key="3">
    <source>
        <dbReference type="ARBA" id="ARBA00022912"/>
    </source>
</evidence>
<comment type="caution">
    <text evidence="6">The sequence shown here is derived from an EMBL/GenBank/DDBJ whole genome shotgun (WGS) entry which is preliminary data.</text>
</comment>
<dbReference type="SUPFAM" id="SSF51556">
    <property type="entry name" value="Metallo-dependent hydrolases"/>
    <property type="match status" value="1"/>
</dbReference>
<dbReference type="PANTHER" id="PTHR39181:SF1">
    <property type="entry name" value="TYROSINE-PROTEIN PHOSPHATASE YWQE"/>
    <property type="match status" value="1"/>
</dbReference>
<dbReference type="InterPro" id="IPR016667">
    <property type="entry name" value="Caps_polysacc_synth_CpsB/CapC"/>
</dbReference>
<organism evidence="6 7">
    <name type="scientific">Streptococcus suis</name>
    <dbReference type="NCBI Taxonomy" id="1307"/>
    <lineage>
        <taxon>Bacteria</taxon>
        <taxon>Bacillati</taxon>
        <taxon>Bacillota</taxon>
        <taxon>Bacilli</taxon>
        <taxon>Lactobacillales</taxon>
        <taxon>Streptococcaceae</taxon>
        <taxon>Streptococcus</taxon>
    </lineage>
</organism>
<dbReference type="Proteomes" id="UP000274117">
    <property type="component" value="Unassembled WGS sequence"/>
</dbReference>
<accession>A0A426TGZ1</accession>
<evidence type="ECO:0000313" key="7">
    <source>
        <dbReference type="Proteomes" id="UP000274117"/>
    </source>
</evidence>
<dbReference type="EC" id="3.1.3.48" evidence="5"/>
<proteinExistence type="inferred from homology"/>
<evidence type="ECO:0000313" key="6">
    <source>
        <dbReference type="EMBL" id="RRR54315.1"/>
    </source>
</evidence>
<reference evidence="6 7" key="2">
    <citation type="submission" date="2018-12" db="EMBL/GenBank/DDBJ databases">
        <title>Whole-genome sequences of fifteen clinical Streptococcus suis strains isolated from pigs between 2006 and 2018.</title>
        <authorList>
            <person name="Stevens M.J.A."/>
            <person name="Cernela N."/>
            <person name="Spoerry Serrano N."/>
            <person name="Schmitt S."/>
            <person name="Schrenzel J."/>
            <person name="Stephan R."/>
        </authorList>
    </citation>
    <scope>NUCLEOTIDE SEQUENCE [LARGE SCALE GENOMIC DNA]</scope>
    <source>
        <strain evidence="6 7">PP422</strain>
    </source>
</reference>
<dbReference type="UniPathway" id="UPA00934"/>
<dbReference type="Gene3D" id="3.20.20.140">
    <property type="entry name" value="Metal-dependent hydrolases"/>
    <property type="match status" value="1"/>
</dbReference>
<name>A0A426TGZ1_STRSU</name>
<dbReference type="EMBL" id="RSDO01000004">
    <property type="protein sequence ID" value="RRR54315.1"/>
    <property type="molecule type" value="Genomic_DNA"/>
</dbReference>
<evidence type="ECO:0000256" key="2">
    <source>
        <dbReference type="ARBA" id="ARBA00022801"/>
    </source>
</evidence>
<protein>
    <recommendedName>
        <fullName evidence="5">Tyrosine-protein phosphatase</fullName>
        <ecNumber evidence="5">3.1.3.48</ecNumber>
    </recommendedName>
</protein>
<gene>
    <name evidence="6" type="ORF">EI998_03315</name>
</gene>
<comment type="catalytic activity">
    <reaction evidence="4 5">
        <text>O-phospho-L-tyrosyl-[protein] + H2O = L-tyrosyl-[protein] + phosphate</text>
        <dbReference type="Rhea" id="RHEA:10684"/>
        <dbReference type="Rhea" id="RHEA-COMP:10136"/>
        <dbReference type="Rhea" id="RHEA-COMP:20101"/>
        <dbReference type="ChEBI" id="CHEBI:15377"/>
        <dbReference type="ChEBI" id="CHEBI:43474"/>
        <dbReference type="ChEBI" id="CHEBI:46858"/>
        <dbReference type="ChEBI" id="CHEBI:61978"/>
        <dbReference type="EC" id="3.1.3.48"/>
    </reaction>
</comment>
<keyword evidence="3 5" id="KW-0904">Protein phosphatase</keyword>
<dbReference type="PANTHER" id="PTHR39181">
    <property type="entry name" value="TYROSINE-PROTEIN PHOSPHATASE YWQE"/>
    <property type="match status" value="1"/>
</dbReference>
<dbReference type="InterPro" id="IPR032466">
    <property type="entry name" value="Metal_Hydrolase"/>
</dbReference>
<keyword evidence="2 5" id="KW-0378">Hydrolase</keyword>
<dbReference type="Pfam" id="PF19567">
    <property type="entry name" value="CpsB_CapC"/>
    <property type="match status" value="1"/>
</dbReference>
<dbReference type="GO" id="GO:0030145">
    <property type="term" value="F:manganese ion binding"/>
    <property type="evidence" value="ECO:0007669"/>
    <property type="project" value="UniProtKB-UniRule"/>
</dbReference>
<evidence type="ECO:0000256" key="4">
    <source>
        <dbReference type="ARBA" id="ARBA00051722"/>
    </source>
</evidence>
<comment type="similarity">
    <text evidence="1 5">Belongs to the metallo-dependent hydrolases superfamily. CpsB/CapC family.</text>
</comment>
<dbReference type="GO" id="GO:0045227">
    <property type="term" value="P:capsule polysaccharide biosynthetic process"/>
    <property type="evidence" value="ECO:0007669"/>
    <property type="project" value="UniProtKB-UniPathway"/>
</dbReference>
<reference evidence="6 7" key="1">
    <citation type="submission" date="2018-11" db="EMBL/GenBank/DDBJ databases">
        <authorList>
            <person name="Stevens M.J."/>
            <person name="Cernela N."/>
            <person name="Spoerry Serrano N."/>
            <person name="Schmitt S."/>
            <person name="Schrenzel J."/>
            <person name="Stephan R."/>
        </authorList>
    </citation>
    <scope>NUCLEOTIDE SEQUENCE [LARGE SCALE GENOMIC DNA]</scope>
    <source>
        <strain evidence="6 7">PP422</strain>
    </source>
</reference>
<dbReference type="PIRSF" id="PIRSF016557">
    <property type="entry name" value="Caps_synth_CpsB"/>
    <property type="match status" value="1"/>
</dbReference>
<dbReference type="AlphaFoldDB" id="A0A426TGZ1"/>
<evidence type="ECO:0000256" key="5">
    <source>
        <dbReference type="PIRNR" id="PIRNR016557"/>
    </source>
</evidence>